<evidence type="ECO:0000313" key="3">
    <source>
        <dbReference type="Proteomes" id="UP001519460"/>
    </source>
</evidence>
<dbReference type="EMBL" id="JACVVK020000252">
    <property type="protein sequence ID" value="KAK7482047.1"/>
    <property type="molecule type" value="Genomic_DNA"/>
</dbReference>
<dbReference type="AlphaFoldDB" id="A0ABD0K3P6"/>
<protein>
    <recommendedName>
        <fullName evidence="1">GH18 domain-containing protein</fullName>
    </recommendedName>
</protein>
<gene>
    <name evidence="2" type="ORF">BaRGS_00026739</name>
</gene>
<feature type="domain" description="GH18" evidence="1">
    <location>
        <begin position="1"/>
        <end position="64"/>
    </location>
</feature>
<organism evidence="2 3">
    <name type="scientific">Batillaria attramentaria</name>
    <dbReference type="NCBI Taxonomy" id="370345"/>
    <lineage>
        <taxon>Eukaryota</taxon>
        <taxon>Metazoa</taxon>
        <taxon>Spiralia</taxon>
        <taxon>Lophotrochozoa</taxon>
        <taxon>Mollusca</taxon>
        <taxon>Gastropoda</taxon>
        <taxon>Caenogastropoda</taxon>
        <taxon>Sorbeoconcha</taxon>
        <taxon>Cerithioidea</taxon>
        <taxon>Batillariidae</taxon>
        <taxon>Batillaria</taxon>
    </lineage>
</organism>
<dbReference type="SUPFAM" id="SSF51445">
    <property type="entry name" value="(Trans)glycosidases"/>
    <property type="match status" value="1"/>
</dbReference>
<accession>A0ABD0K3P6</accession>
<comment type="caution">
    <text evidence="2">The sequence shown here is derived from an EMBL/GenBank/DDBJ whole genome shotgun (WGS) entry which is preliminary data.</text>
</comment>
<dbReference type="Proteomes" id="UP001519460">
    <property type="component" value="Unassembled WGS sequence"/>
</dbReference>
<proteinExistence type="predicted"/>
<keyword evidence="3" id="KW-1185">Reference proteome</keyword>
<dbReference type="Gene3D" id="3.20.20.80">
    <property type="entry name" value="Glycosidases"/>
    <property type="match status" value="1"/>
</dbReference>
<evidence type="ECO:0000313" key="2">
    <source>
        <dbReference type="EMBL" id="KAK7482047.1"/>
    </source>
</evidence>
<dbReference type="InterPro" id="IPR017853">
    <property type="entry name" value="GH"/>
</dbReference>
<dbReference type="InterPro" id="IPR001223">
    <property type="entry name" value="Glyco_hydro18_cat"/>
</dbReference>
<name>A0ABD0K3P6_9CAEN</name>
<reference evidence="2 3" key="1">
    <citation type="journal article" date="2023" name="Sci. Data">
        <title>Genome assembly of the Korean intertidal mud-creeper Batillaria attramentaria.</title>
        <authorList>
            <person name="Patra A.K."/>
            <person name="Ho P.T."/>
            <person name="Jun S."/>
            <person name="Lee S.J."/>
            <person name="Kim Y."/>
            <person name="Won Y.J."/>
        </authorList>
    </citation>
    <scope>NUCLEOTIDE SEQUENCE [LARGE SCALE GENOMIC DNA]</scope>
    <source>
        <strain evidence="2">Wonlab-2016</strain>
    </source>
</reference>
<evidence type="ECO:0000259" key="1">
    <source>
        <dbReference type="PROSITE" id="PS51910"/>
    </source>
</evidence>
<sequence>MPGGNLISAGVLQVTVYFKSVDYVIQHGLGGVSIWTIDMDDFHGICGQGHYPLMHVVNNAMRGLIG</sequence>
<dbReference type="PROSITE" id="PS51910">
    <property type="entry name" value="GH18_2"/>
    <property type="match status" value="1"/>
</dbReference>